<dbReference type="Proteomes" id="UP001140973">
    <property type="component" value="Unassembled WGS sequence"/>
</dbReference>
<evidence type="ECO:0000256" key="3">
    <source>
        <dbReference type="ARBA" id="ARBA00022984"/>
    </source>
</evidence>
<comment type="similarity">
    <text evidence="8">Belongs to the LpoA family.</text>
</comment>
<comment type="caution">
    <text evidence="10">The sequence shown here is derived from an EMBL/GenBank/DDBJ whole genome shotgun (WGS) entry which is preliminary data.</text>
</comment>
<gene>
    <name evidence="8" type="primary">lpoA</name>
    <name evidence="11" type="ORF">L9W73_03545</name>
    <name evidence="10" type="ORF">L9X51_01055</name>
</gene>
<evidence type="ECO:0000256" key="7">
    <source>
        <dbReference type="ARBA" id="ARBA00023288"/>
    </source>
</evidence>
<evidence type="ECO:0000256" key="9">
    <source>
        <dbReference type="SAM" id="SignalP"/>
    </source>
</evidence>
<keyword evidence="5 8" id="KW-0564">Palmitate</keyword>
<evidence type="ECO:0000256" key="4">
    <source>
        <dbReference type="ARBA" id="ARBA00023136"/>
    </source>
</evidence>
<keyword evidence="6 8" id="KW-0998">Cell outer membrane</keyword>
<dbReference type="InterPro" id="IPR011990">
    <property type="entry name" value="TPR-like_helical_dom_sf"/>
</dbReference>
<dbReference type="InterPro" id="IPR007443">
    <property type="entry name" value="LpoA"/>
</dbReference>
<dbReference type="PROSITE" id="PS51257">
    <property type="entry name" value="PROKAR_LIPOPROTEIN"/>
    <property type="match status" value="1"/>
</dbReference>
<dbReference type="Gene3D" id="1.25.40.10">
    <property type="entry name" value="Tetratricopeptide repeat domain"/>
    <property type="match status" value="1"/>
</dbReference>
<proteinExistence type="inferred from homology"/>
<feature type="chain" id="PRO_5040659081" description="Penicillin-binding protein activator LpoA" evidence="9">
    <location>
        <begin position="32"/>
        <end position="601"/>
    </location>
</feature>
<evidence type="ECO:0000256" key="6">
    <source>
        <dbReference type="ARBA" id="ARBA00023237"/>
    </source>
</evidence>
<dbReference type="EMBL" id="JAKNAX010000002">
    <property type="protein sequence ID" value="MDE1345028.1"/>
    <property type="molecule type" value="Genomic_DNA"/>
</dbReference>
<dbReference type="Gene3D" id="1.25.40.650">
    <property type="match status" value="1"/>
</dbReference>
<evidence type="ECO:0000313" key="11">
    <source>
        <dbReference type="EMBL" id="MDE1356385.1"/>
    </source>
</evidence>
<protein>
    <recommendedName>
        <fullName evidence="8">Penicillin-binding protein activator LpoA</fullName>
        <shortName evidence="8">PBP activator LpoA</shortName>
    </recommendedName>
</protein>
<dbReference type="Pfam" id="PF04348">
    <property type="entry name" value="LppC"/>
    <property type="match status" value="1"/>
</dbReference>
<evidence type="ECO:0000313" key="12">
    <source>
        <dbReference type="Proteomes" id="UP001140978"/>
    </source>
</evidence>
<dbReference type="CDD" id="cd06339">
    <property type="entry name" value="PBP1_YraM_LppC_lipoprotein-like"/>
    <property type="match status" value="1"/>
</dbReference>
<dbReference type="GO" id="GO:0031241">
    <property type="term" value="C:periplasmic side of cell outer membrane"/>
    <property type="evidence" value="ECO:0007669"/>
    <property type="project" value="UniProtKB-UniRule"/>
</dbReference>
<keyword evidence="2 8" id="KW-0133">Cell shape</keyword>
<dbReference type="GO" id="GO:0030234">
    <property type="term" value="F:enzyme regulator activity"/>
    <property type="evidence" value="ECO:0007669"/>
    <property type="project" value="UniProtKB-UniRule"/>
</dbReference>
<keyword evidence="7 8" id="KW-0449">Lipoprotein</keyword>
<dbReference type="InterPro" id="IPR028082">
    <property type="entry name" value="Peripla_BP_I"/>
</dbReference>
<feature type="signal peptide" evidence="9">
    <location>
        <begin position="1"/>
        <end position="31"/>
    </location>
</feature>
<dbReference type="GO" id="GO:0008360">
    <property type="term" value="P:regulation of cell shape"/>
    <property type="evidence" value="ECO:0007669"/>
    <property type="project" value="UniProtKB-KW"/>
</dbReference>
<keyword evidence="4 8" id="KW-0472">Membrane</keyword>
<comment type="function">
    <text evidence="8">Regulator of peptidoglycan synthesis that is essential for the function of penicillin-binding protein 1A (PBP1a).</text>
</comment>
<dbReference type="GO" id="GO:0009252">
    <property type="term" value="P:peptidoglycan biosynthetic process"/>
    <property type="evidence" value="ECO:0007669"/>
    <property type="project" value="UniProtKB-UniRule"/>
</dbReference>
<reference evidence="10" key="1">
    <citation type="submission" date="2022-02" db="EMBL/GenBank/DDBJ databases">
        <title>Emergence and expansion in Europe of a Vibrio aestuarianus clonal complex pathogenic for oysters.</title>
        <authorList>
            <person name="Mesnil A."/>
            <person name="Travers M.-A."/>
        </authorList>
    </citation>
    <scope>NUCLEOTIDE SEQUENCE</scope>
    <source>
        <strain evidence="11">151-ITT-15-cp-1</strain>
        <strain evidence="10">19_064_15T1</strain>
    </source>
</reference>
<dbReference type="Gene3D" id="3.40.50.2300">
    <property type="match status" value="2"/>
</dbReference>
<comment type="subcellular location">
    <subcellularLocation>
        <location evidence="8">Cell outer membrane</location>
        <topology evidence="8">Lipid-anchor</topology>
        <orientation evidence="8">Periplasmic side</orientation>
    </subcellularLocation>
</comment>
<evidence type="ECO:0000256" key="2">
    <source>
        <dbReference type="ARBA" id="ARBA00022960"/>
    </source>
</evidence>
<comment type="subunit">
    <text evidence="8">Interacts with PBP1a.</text>
</comment>
<dbReference type="Proteomes" id="UP001140978">
    <property type="component" value="Unassembled WGS sequence"/>
</dbReference>
<dbReference type="AlphaFoldDB" id="A0A9X4IVE7"/>
<keyword evidence="1 8" id="KW-0732">Signal</keyword>
<evidence type="ECO:0000256" key="1">
    <source>
        <dbReference type="ARBA" id="ARBA00022729"/>
    </source>
</evidence>
<sequence length="601" mass="67358">MKNHPRLSVPRLLTPVALAMALAACSSNPSAPTSVDITQDPMQSAQSYLMQADSSQGSLQNDLLIMALKATINENNNEQAQLLIKRISKQSLSEAQQAEWQLARAQLFINDEQLEQALSQLNFQAWWKLTPETWAQYHQTRADIFTALGRPFDSSRELVALADYVDNAQQEAIADQIWLNLNHYNTHTITTLTTDVSENILDGWLQLAVYMKTLNGNIPQLKNTLEQWLTENSTHPAAIYTPKAIQDILSLEIIKPTNTALLLPLSGKFAKQAQLIRDGFIMAMMNDKDRDTNATLTVIDTHAEDAADIDAQLIEKNIDFVVGPLIKANIENLHKLQQARLASIPTLALNIPDQVEEGVNTCYLALSPEQEVEQAAKYLFSQGYQYPLILAPQGNYGQRVVEAFNSEWRKYSKNKVAVNLFGDKRQLQRNINTVFGLQDSQQNIAQMDALVGIDLESQPRSRRDIDSVYIVANSAELTLIKPFIEVAINPDATPPKLFSNSRSNSGNKQYEDLSGVTYSDIPLLIHPNPQLDSQMNQLWPKNSNTERRLQALGMDAYQLMVELPQMKVVEGYNIQGKTGTLSINDQCIVQREISWAERSAL</sequence>
<accession>A0A9X4IVE7</accession>
<organism evidence="10 12">
    <name type="scientific">Vibrio aestuarianus</name>
    <dbReference type="NCBI Taxonomy" id="28171"/>
    <lineage>
        <taxon>Bacteria</taxon>
        <taxon>Pseudomonadati</taxon>
        <taxon>Pseudomonadota</taxon>
        <taxon>Gammaproteobacteria</taxon>
        <taxon>Vibrionales</taxon>
        <taxon>Vibrionaceae</taxon>
        <taxon>Vibrio</taxon>
    </lineage>
</organism>
<evidence type="ECO:0000313" key="10">
    <source>
        <dbReference type="EMBL" id="MDE1345028.1"/>
    </source>
</evidence>
<dbReference type="PANTHER" id="PTHR38038">
    <property type="entry name" value="PENICILLIN-BINDING PROTEIN ACTIVATOR LPOA"/>
    <property type="match status" value="1"/>
</dbReference>
<evidence type="ECO:0000256" key="5">
    <source>
        <dbReference type="ARBA" id="ARBA00023139"/>
    </source>
</evidence>
<dbReference type="RefSeq" id="WP_176245469.1">
    <property type="nucleotide sequence ID" value="NZ_JAAKZK010000002.1"/>
</dbReference>
<keyword evidence="3 8" id="KW-0573">Peptidoglycan synthesis</keyword>
<dbReference type="PANTHER" id="PTHR38038:SF1">
    <property type="entry name" value="PENICILLIN-BINDING PROTEIN ACTIVATOR LPOA"/>
    <property type="match status" value="1"/>
</dbReference>
<name>A0A9X4IVE7_9VIBR</name>
<dbReference type="EMBL" id="JAKNAP010000007">
    <property type="protein sequence ID" value="MDE1356385.1"/>
    <property type="molecule type" value="Genomic_DNA"/>
</dbReference>
<evidence type="ECO:0000256" key="8">
    <source>
        <dbReference type="HAMAP-Rule" id="MF_01890"/>
    </source>
</evidence>
<dbReference type="HAMAP" id="MF_01890">
    <property type="entry name" value="LpoA"/>
    <property type="match status" value="1"/>
</dbReference>
<dbReference type="SUPFAM" id="SSF53822">
    <property type="entry name" value="Periplasmic binding protein-like I"/>
    <property type="match status" value="1"/>
</dbReference>